<comment type="caution">
    <text evidence="1">The sequence shown here is derived from an EMBL/GenBank/DDBJ whole genome shotgun (WGS) entry which is preliminary data.</text>
</comment>
<organism evidence="1">
    <name type="scientific">marine sediment metagenome</name>
    <dbReference type="NCBI Taxonomy" id="412755"/>
    <lineage>
        <taxon>unclassified sequences</taxon>
        <taxon>metagenomes</taxon>
        <taxon>ecological metagenomes</taxon>
    </lineage>
</organism>
<name>X1E485_9ZZZZ</name>
<proteinExistence type="predicted"/>
<protein>
    <submittedName>
        <fullName evidence="1">Uncharacterized protein</fullName>
    </submittedName>
</protein>
<accession>X1E485</accession>
<reference evidence="1" key="1">
    <citation type="journal article" date="2014" name="Front. Microbiol.">
        <title>High frequency of phylogenetically diverse reductive dehalogenase-homologous genes in deep subseafloor sedimentary metagenomes.</title>
        <authorList>
            <person name="Kawai M."/>
            <person name="Futagami T."/>
            <person name="Toyoda A."/>
            <person name="Takaki Y."/>
            <person name="Nishi S."/>
            <person name="Hori S."/>
            <person name="Arai W."/>
            <person name="Tsubouchi T."/>
            <person name="Morono Y."/>
            <person name="Uchiyama I."/>
            <person name="Ito T."/>
            <person name="Fujiyama A."/>
            <person name="Inagaki F."/>
            <person name="Takami H."/>
        </authorList>
    </citation>
    <scope>NUCLEOTIDE SEQUENCE</scope>
    <source>
        <strain evidence="1">Expedition CK06-06</strain>
    </source>
</reference>
<dbReference type="AlphaFoldDB" id="X1E485"/>
<feature type="non-terminal residue" evidence="1">
    <location>
        <position position="1"/>
    </location>
</feature>
<dbReference type="EMBL" id="BART01021720">
    <property type="protein sequence ID" value="GAH03453.1"/>
    <property type="molecule type" value="Genomic_DNA"/>
</dbReference>
<sequence>VKAGKIPVIWINSQPGCFVKFNLGFKPVKEQGNGFAVKDVRRISHQSRPGVGRFLNDHNGL</sequence>
<evidence type="ECO:0000313" key="1">
    <source>
        <dbReference type="EMBL" id="GAH03453.1"/>
    </source>
</evidence>
<gene>
    <name evidence="1" type="ORF">S01H4_39970</name>
</gene>